<keyword evidence="2" id="KW-0677">Repeat</keyword>
<evidence type="ECO:0000313" key="7">
    <source>
        <dbReference type="Proteomes" id="UP000050790"/>
    </source>
</evidence>
<organism evidence="7 8">
    <name type="scientific">Schistosoma margrebowiei</name>
    <dbReference type="NCBI Taxonomy" id="48269"/>
    <lineage>
        <taxon>Eukaryota</taxon>
        <taxon>Metazoa</taxon>
        <taxon>Spiralia</taxon>
        <taxon>Lophotrochozoa</taxon>
        <taxon>Platyhelminthes</taxon>
        <taxon>Trematoda</taxon>
        <taxon>Digenea</taxon>
        <taxon>Strigeidida</taxon>
        <taxon>Schistosomatoidea</taxon>
        <taxon>Schistosomatidae</taxon>
        <taxon>Schistosoma</taxon>
    </lineage>
</organism>
<evidence type="ECO:0000256" key="5">
    <source>
        <dbReference type="ARBA" id="ARBA00023302"/>
    </source>
</evidence>
<keyword evidence="3" id="KW-0106">Calcium</keyword>
<dbReference type="Proteomes" id="UP000050790">
    <property type="component" value="Unassembled WGS sequence"/>
</dbReference>
<dbReference type="GO" id="GO:0005634">
    <property type="term" value="C:nucleus"/>
    <property type="evidence" value="ECO:0007669"/>
    <property type="project" value="TreeGrafter"/>
</dbReference>
<dbReference type="WBParaSite" id="SMRG1_73120.4">
    <property type="protein sequence ID" value="SMRG1_73120.4"/>
    <property type="gene ID" value="SMRG1_73120"/>
</dbReference>
<feature type="compositionally biased region" description="Polar residues" evidence="6">
    <location>
        <begin position="91"/>
        <end position="122"/>
    </location>
</feature>
<evidence type="ECO:0000256" key="2">
    <source>
        <dbReference type="ARBA" id="ARBA00022737"/>
    </source>
</evidence>
<dbReference type="GO" id="GO:0001786">
    <property type="term" value="F:phosphatidylserine binding"/>
    <property type="evidence" value="ECO:0007669"/>
    <property type="project" value="TreeGrafter"/>
</dbReference>
<dbReference type="Pfam" id="PF00191">
    <property type="entry name" value="Annexin"/>
    <property type="match status" value="4"/>
</dbReference>
<dbReference type="InterPro" id="IPR037104">
    <property type="entry name" value="Annexin_sf"/>
</dbReference>
<evidence type="ECO:0000256" key="3">
    <source>
        <dbReference type="ARBA" id="ARBA00022837"/>
    </source>
</evidence>
<keyword evidence="4" id="KW-0041">Annexin</keyword>
<accession>A0AA85A9U4</accession>
<protein>
    <recommendedName>
        <fullName evidence="9">Annexin</fullName>
    </recommendedName>
</protein>
<dbReference type="PROSITE" id="PS51897">
    <property type="entry name" value="ANNEXIN_2"/>
    <property type="match status" value="4"/>
</dbReference>
<dbReference type="SMART" id="SM00335">
    <property type="entry name" value="ANX"/>
    <property type="match status" value="4"/>
</dbReference>
<dbReference type="Gene3D" id="1.10.220.10">
    <property type="entry name" value="Annexin"/>
    <property type="match status" value="4"/>
</dbReference>
<dbReference type="SUPFAM" id="SSF47874">
    <property type="entry name" value="Annexin"/>
    <property type="match status" value="1"/>
</dbReference>
<evidence type="ECO:0000256" key="4">
    <source>
        <dbReference type="ARBA" id="ARBA00023216"/>
    </source>
</evidence>
<dbReference type="GO" id="GO:0005544">
    <property type="term" value="F:calcium-dependent phospholipid binding"/>
    <property type="evidence" value="ECO:0007669"/>
    <property type="project" value="UniProtKB-KW"/>
</dbReference>
<dbReference type="InterPro" id="IPR018502">
    <property type="entry name" value="Annexin_repeat"/>
</dbReference>
<name>A0AA85A9U4_9TREM</name>
<dbReference type="GO" id="GO:0005737">
    <property type="term" value="C:cytoplasm"/>
    <property type="evidence" value="ECO:0007669"/>
    <property type="project" value="TreeGrafter"/>
</dbReference>
<reference evidence="8" key="1">
    <citation type="submission" date="2023-11" db="UniProtKB">
        <authorList>
            <consortium name="WormBaseParasite"/>
        </authorList>
    </citation>
    <scope>IDENTIFICATION</scope>
</reference>
<comment type="similarity">
    <text evidence="1">Belongs to the annexin family.</text>
</comment>
<dbReference type="PANTHER" id="PTHR10502:SF102">
    <property type="entry name" value="ANNEXIN B11"/>
    <property type="match status" value="1"/>
</dbReference>
<dbReference type="GO" id="GO:0005886">
    <property type="term" value="C:plasma membrane"/>
    <property type="evidence" value="ECO:0007669"/>
    <property type="project" value="TreeGrafter"/>
</dbReference>
<evidence type="ECO:0000256" key="1">
    <source>
        <dbReference type="ARBA" id="ARBA00007831"/>
    </source>
</evidence>
<proteinExistence type="inferred from homology"/>
<dbReference type="FunFam" id="1.10.220.10:FF:000002">
    <property type="entry name" value="Annexin"/>
    <property type="match status" value="1"/>
</dbReference>
<feature type="compositionally biased region" description="Polar residues" evidence="6">
    <location>
        <begin position="65"/>
        <end position="82"/>
    </location>
</feature>
<dbReference type="InterPro" id="IPR001464">
    <property type="entry name" value="Annexin"/>
</dbReference>
<feature type="compositionally biased region" description="Low complexity" evidence="6">
    <location>
        <begin position="42"/>
        <end position="53"/>
    </location>
</feature>
<dbReference type="PANTHER" id="PTHR10502">
    <property type="entry name" value="ANNEXIN"/>
    <property type="match status" value="1"/>
</dbReference>
<evidence type="ECO:0008006" key="9">
    <source>
        <dbReference type="Google" id="ProtNLM"/>
    </source>
</evidence>
<keyword evidence="5" id="KW-0111">Calcium/phospholipid-binding</keyword>
<evidence type="ECO:0000313" key="8">
    <source>
        <dbReference type="WBParaSite" id="SMRG1_73120.4"/>
    </source>
</evidence>
<evidence type="ECO:0000256" key="6">
    <source>
        <dbReference type="SAM" id="MobiDB-lite"/>
    </source>
</evidence>
<feature type="region of interest" description="Disordered" evidence="6">
    <location>
        <begin position="21"/>
        <end position="122"/>
    </location>
</feature>
<dbReference type="GO" id="GO:0012506">
    <property type="term" value="C:vesicle membrane"/>
    <property type="evidence" value="ECO:0007669"/>
    <property type="project" value="TreeGrafter"/>
</dbReference>
<dbReference type="AlphaFoldDB" id="A0AA85A9U4"/>
<dbReference type="PRINTS" id="PR00196">
    <property type="entry name" value="ANNEXIN"/>
</dbReference>
<dbReference type="GO" id="GO:0005509">
    <property type="term" value="F:calcium ion binding"/>
    <property type="evidence" value="ECO:0007669"/>
    <property type="project" value="InterPro"/>
</dbReference>
<sequence length="549" mass="62520">MDLDAFNRSEWNDSQQLHTVYSSNHSTGHPRMTSEGCPEIQSPNSSSGSSMDSNIDGCTEENMGSEMSENPGQPETNSNQIPVSAPDSFSDHSLNNSTAPFSSQQGYTNPSHGNNPSATSYIPGTTSFNIDYARQMQSPYISGNPNSQNLQTNYCPTMPPSGGSSFGSDPVNRNQGSVYPMFNGFPTPISFQSNEFSVSPRVYGFAESAPHEDIMKPTLTPKEDFCVEHDCERLKGALDRLNIVEKEIVEVMGRRPVVQRIAILQTYKSLYKDNLFAIFNSKLTGYLKDCLIALCYTPAEFDAIELHRAMRGTDTDEDTIIEILCTKTNEQIRRIKDVYPKLFDGCDLMNDVNNQITHPFKRIFMTLLKADRDEFTFVDRNIVQRDVEELSNTIQQNIRIDESKFILILASRSYAHLRVVFNEYIRISKHTMEDTLKLRMRGNALSALLSIVRCIQNKPRYFAEKLFKAMQFVETADKALIRIIVSRCEIDMKNIMKEFYKITGNTLDECIDLNIWRFGNDPTNLFIYRTLWNVESGNYRRLLLKFIRG</sequence>